<comment type="caution">
    <text evidence="1">The sequence shown here is derived from an EMBL/GenBank/DDBJ whole genome shotgun (WGS) entry which is preliminary data.</text>
</comment>
<dbReference type="AlphaFoldDB" id="A0A0V0RBW0"/>
<evidence type="ECO:0000313" key="1">
    <source>
        <dbReference type="EMBL" id="KRX11990.1"/>
    </source>
</evidence>
<dbReference type="Proteomes" id="UP000054630">
    <property type="component" value="Unassembled WGS sequence"/>
</dbReference>
<keyword evidence="2" id="KW-1185">Reference proteome</keyword>
<reference evidence="1 2" key="1">
    <citation type="submission" date="2015-01" db="EMBL/GenBank/DDBJ databases">
        <title>Evolution of Trichinella species and genotypes.</title>
        <authorList>
            <person name="Korhonen P.K."/>
            <person name="Edoardo P."/>
            <person name="Giuseppe L.R."/>
            <person name="Gasser R.B."/>
        </authorList>
    </citation>
    <scope>NUCLEOTIDE SEQUENCE [LARGE SCALE GENOMIC DNA]</scope>
    <source>
        <strain evidence="1">ISS37</strain>
    </source>
</reference>
<accession>A0A0V0RBW0</accession>
<name>A0A0V0RBW0_9BILA</name>
<proteinExistence type="predicted"/>
<evidence type="ECO:0000313" key="2">
    <source>
        <dbReference type="Proteomes" id="UP000054630"/>
    </source>
</evidence>
<gene>
    <name evidence="1" type="ORF">T07_11765</name>
</gene>
<sequence>MSSEYPIKIIFCNLMVKHPVTTIATVALIIAGPAEADAEPRQ</sequence>
<dbReference type="EMBL" id="JYDL01000991">
    <property type="protein sequence ID" value="KRX11990.1"/>
    <property type="molecule type" value="Genomic_DNA"/>
</dbReference>
<protein>
    <submittedName>
        <fullName evidence="1">Uncharacterized protein</fullName>
    </submittedName>
</protein>
<organism evidence="1 2">
    <name type="scientific">Trichinella nelsoni</name>
    <dbReference type="NCBI Taxonomy" id="6336"/>
    <lineage>
        <taxon>Eukaryota</taxon>
        <taxon>Metazoa</taxon>
        <taxon>Ecdysozoa</taxon>
        <taxon>Nematoda</taxon>
        <taxon>Enoplea</taxon>
        <taxon>Dorylaimia</taxon>
        <taxon>Trichinellida</taxon>
        <taxon>Trichinellidae</taxon>
        <taxon>Trichinella</taxon>
    </lineage>
</organism>